<dbReference type="Gramene" id="LPERR05G12540.1">
    <property type="protein sequence ID" value="LPERR05G12540.1"/>
    <property type="gene ID" value="LPERR05G12540"/>
</dbReference>
<keyword evidence="3 5" id="KW-1133">Transmembrane helix</keyword>
<dbReference type="AlphaFoldDB" id="A0A0D9WGB4"/>
<dbReference type="PANTHER" id="PTHR23291">
    <property type="entry name" value="BAX INHIBITOR-RELATED"/>
    <property type="match status" value="1"/>
</dbReference>
<feature type="transmembrane region" description="Helical" evidence="5">
    <location>
        <begin position="146"/>
        <end position="168"/>
    </location>
</feature>
<comment type="subcellular location">
    <subcellularLocation>
        <location evidence="1">Membrane</location>
        <topology evidence="1">Multi-pass membrane protein</topology>
    </subcellularLocation>
</comment>
<keyword evidence="7" id="KW-1185">Reference proteome</keyword>
<comment type="similarity">
    <text evidence="5">Belongs to the BI1 family.</text>
</comment>
<dbReference type="GO" id="GO:0016020">
    <property type="term" value="C:membrane"/>
    <property type="evidence" value="ECO:0007669"/>
    <property type="project" value="UniProtKB-SubCell"/>
</dbReference>
<feature type="transmembrane region" description="Helical" evidence="5">
    <location>
        <begin position="120"/>
        <end position="140"/>
    </location>
</feature>
<dbReference type="eggNOG" id="KOG2322">
    <property type="taxonomic scope" value="Eukaryota"/>
</dbReference>
<name>A0A0D9WGB4_9ORYZ</name>
<dbReference type="EnsemblPlants" id="LPERR05G12540.1">
    <property type="protein sequence ID" value="LPERR05G12540.1"/>
    <property type="gene ID" value="LPERR05G12540"/>
</dbReference>
<dbReference type="Pfam" id="PF01027">
    <property type="entry name" value="Bax1-I"/>
    <property type="match status" value="2"/>
</dbReference>
<organism evidence="6 7">
    <name type="scientific">Leersia perrieri</name>
    <dbReference type="NCBI Taxonomy" id="77586"/>
    <lineage>
        <taxon>Eukaryota</taxon>
        <taxon>Viridiplantae</taxon>
        <taxon>Streptophyta</taxon>
        <taxon>Embryophyta</taxon>
        <taxon>Tracheophyta</taxon>
        <taxon>Spermatophyta</taxon>
        <taxon>Magnoliopsida</taxon>
        <taxon>Liliopsida</taxon>
        <taxon>Poales</taxon>
        <taxon>Poaceae</taxon>
        <taxon>BOP clade</taxon>
        <taxon>Oryzoideae</taxon>
        <taxon>Oryzeae</taxon>
        <taxon>Oryzinae</taxon>
        <taxon>Leersia</taxon>
    </lineage>
</organism>
<evidence type="ECO:0000256" key="1">
    <source>
        <dbReference type="ARBA" id="ARBA00004141"/>
    </source>
</evidence>
<feature type="transmembrane region" description="Helical" evidence="5">
    <location>
        <begin position="272"/>
        <end position="291"/>
    </location>
</feature>
<sequence>MASSATAEMQPLAPAGYRRAPEMKEKVDASAVDLEAGNGETLYPGISRGESALRWGFVRKVYGILAAQLLLTTAVSALTVLHPTLNATLSSSPTLALVLAVLPFVLMVPLYHYQHKHPHNFVYLGLFTLCLSFSVGVACANTQGKIVLEALILTSAVVASLTAYTFWASKKGKEFGYLGPILFSALILLIVISFVQASYIHFIQYTHSNRNLTIEKLPIIITNSLWNAVLQMFFPLGSGSVALFGGLGALVFSGFIIYDTENLIKRHTYDDYIWASVELYLDILNLFLYILNMIRSMQSDN</sequence>
<dbReference type="Proteomes" id="UP000032180">
    <property type="component" value="Chromosome 5"/>
</dbReference>
<keyword evidence="4 5" id="KW-0472">Membrane</keyword>
<evidence type="ECO:0000313" key="6">
    <source>
        <dbReference type="EnsemblPlants" id="LPERR05G12540.1"/>
    </source>
</evidence>
<evidence type="ECO:0000256" key="5">
    <source>
        <dbReference type="RuleBase" id="RU004379"/>
    </source>
</evidence>
<evidence type="ECO:0000256" key="2">
    <source>
        <dbReference type="ARBA" id="ARBA00022692"/>
    </source>
</evidence>
<reference evidence="7" key="2">
    <citation type="submission" date="2013-12" db="EMBL/GenBank/DDBJ databases">
        <authorList>
            <person name="Yu Y."/>
            <person name="Lee S."/>
            <person name="de Baynast K."/>
            <person name="Wissotski M."/>
            <person name="Liu L."/>
            <person name="Talag J."/>
            <person name="Goicoechea J."/>
            <person name="Angelova A."/>
            <person name="Jetty R."/>
            <person name="Kudrna D."/>
            <person name="Golser W."/>
            <person name="Rivera L."/>
            <person name="Zhang J."/>
            <person name="Wing R."/>
        </authorList>
    </citation>
    <scope>NUCLEOTIDE SEQUENCE</scope>
</reference>
<evidence type="ECO:0000313" key="7">
    <source>
        <dbReference type="Proteomes" id="UP000032180"/>
    </source>
</evidence>
<reference evidence="6 7" key="1">
    <citation type="submission" date="2012-08" db="EMBL/GenBank/DDBJ databases">
        <title>Oryza genome evolution.</title>
        <authorList>
            <person name="Wing R.A."/>
        </authorList>
    </citation>
    <scope>NUCLEOTIDE SEQUENCE</scope>
</reference>
<feature type="transmembrane region" description="Helical" evidence="5">
    <location>
        <begin position="175"/>
        <end position="197"/>
    </location>
</feature>
<keyword evidence="2 5" id="KW-0812">Transmembrane</keyword>
<evidence type="ECO:0008006" key="8">
    <source>
        <dbReference type="Google" id="ProtNLM"/>
    </source>
</evidence>
<protein>
    <recommendedName>
        <fullName evidence="8">BI1-like protein</fullName>
    </recommendedName>
</protein>
<accession>A0A0D9WGB4</accession>
<feature type="transmembrane region" description="Helical" evidence="5">
    <location>
        <begin position="94"/>
        <end position="113"/>
    </location>
</feature>
<reference evidence="6" key="3">
    <citation type="submission" date="2015-04" db="UniProtKB">
        <authorList>
            <consortium name="EnsemblPlants"/>
        </authorList>
    </citation>
    <scope>IDENTIFICATION</scope>
</reference>
<feature type="transmembrane region" description="Helical" evidence="5">
    <location>
        <begin position="61"/>
        <end position="82"/>
    </location>
</feature>
<proteinExistence type="inferred from homology"/>
<evidence type="ECO:0000256" key="3">
    <source>
        <dbReference type="ARBA" id="ARBA00022989"/>
    </source>
</evidence>
<dbReference type="HOGENOM" id="CLU_058671_0_1_1"/>
<feature type="transmembrane region" description="Helical" evidence="5">
    <location>
        <begin position="241"/>
        <end position="260"/>
    </location>
</feature>
<dbReference type="PANTHER" id="PTHR23291:SF50">
    <property type="entry name" value="PROTEIN LIFEGUARD 4"/>
    <property type="match status" value="1"/>
</dbReference>
<evidence type="ECO:0000256" key="4">
    <source>
        <dbReference type="ARBA" id="ARBA00023136"/>
    </source>
</evidence>
<dbReference type="STRING" id="77586.A0A0D9WGB4"/>
<dbReference type="InterPro" id="IPR006214">
    <property type="entry name" value="Bax_inhibitor_1-related"/>
</dbReference>